<dbReference type="EMBL" id="CM017324">
    <property type="protein sequence ID" value="KAE8037364.1"/>
    <property type="molecule type" value="Genomic_DNA"/>
</dbReference>
<keyword evidence="2" id="KW-0472">Membrane</keyword>
<feature type="transmembrane region" description="Helical" evidence="2">
    <location>
        <begin position="370"/>
        <end position="393"/>
    </location>
</feature>
<gene>
    <name evidence="3" type="ORF">FH972_009957</name>
</gene>
<comment type="caution">
    <text evidence="2">Lacks conserved residue(s) required for the propagation of feature annotation.</text>
</comment>
<feature type="transmembrane region" description="Helical" evidence="2">
    <location>
        <begin position="405"/>
        <end position="425"/>
    </location>
</feature>
<comment type="similarity">
    <text evidence="1 2">Belongs to the multi antimicrobial extrusion (MATE) (TC 2.A.66.1) family.</text>
</comment>
<feature type="transmembrane region" description="Helical" evidence="2">
    <location>
        <begin position="209"/>
        <end position="232"/>
    </location>
</feature>
<evidence type="ECO:0000313" key="4">
    <source>
        <dbReference type="Proteomes" id="UP000327013"/>
    </source>
</evidence>
<name>A0A660KNG4_9ROSI</name>
<dbReference type="Pfam" id="PF01554">
    <property type="entry name" value="MatE"/>
    <property type="match status" value="2"/>
</dbReference>
<evidence type="ECO:0000256" key="1">
    <source>
        <dbReference type="ARBA" id="ARBA00010199"/>
    </source>
</evidence>
<reference evidence="3 4" key="1">
    <citation type="submission" date="2019-06" db="EMBL/GenBank/DDBJ databases">
        <title>A chromosomal-level reference genome of Carpinus fangiana (Coryloideae, Betulaceae).</title>
        <authorList>
            <person name="Yang X."/>
            <person name="Wang Z."/>
            <person name="Zhang L."/>
            <person name="Hao G."/>
            <person name="Liu J."/>
            <person name="Yang Y."/>
        </authorList>
    </citation>
    <scope>NUCLEOTIDE SEQUENCE [LARGE SCALE GENOMIC DNA]</scope>
    <source>
        <strain evidence="3">Cfa_2016G</strain>
        <tissue evidence="3">Leaf</tissue>
    </source>
</reference>
<dbReference type="OrthoDB" id="550309at2759"/>
<dbReference type="PANTHER" id="PTHR11206">
    <property type="entry name" value="MULTIDRUG RESISTANCE PROTEIN"/>
    <property type="match status" value="1"/>
</dbReference>
<evidence type="ECO:0000256" key="2">
    <source>
        <dbReference type="RuleBase" id="RU004914"/>
    </source>
</evidence>
<dbReference type="GO" id="GO:0042910">
    <property type="term" value="F:xenobiotic transmembrane transporter activity"/>
    <property type="evidence" value="ECO:0007669"/>
    <property type="project" value="InterPro"/>
</dbReference>
<sequence>MDVDDFWAVLESYGVDVWTFIETMISVAAADYGTELKSWRDGIVERLYAGATSASAIGEQPRCRNCDNVDDLRANNCLDVKAPMEKGGSPGMSLSVEREDGKEMDPYAGLFDNEPKKILEIQKLKTGGGQLVWMCNDVIIYNSHTCTCTIMSTTNEKAAEQQPPPLTHLFFLCLSSLPNPTKHDPEKHIQLVLPTISDIVSESKSLINLAFPMVLTALILYSRSILSMLFLGHLGDLQLAAGSFAIAFANITGYSTLSGLALGMEPLCYQAFGANHPQLLYTPVSPTWVIADRLPSIINDHGHLLDTFLGHLLVKRVPGCRATTSSSNHLFFLCLSSLPNPTKHDPEKHIQLVLPTISDIVSESKSLINLAFPMVLTALILYSCSILSMLFLGHLGDLQLAAGSFAIAFANITGYSTLSGLALGMEPLCYQAFGANHPKLLYVTLHHTVIFLLLSSIPISLLWFNMSKILLYLYQDPSITHMGHCRPTAIHHQ</sequence>
<dbReference type="Proteomes" id="UP000327013">
    <property type="component" value="Chromosome 4"/>
</dbReference>
<dbReference type="GO" id="GO:0015297">
    <property type="term" value="F:antiporter activity"/>
    <property type="evidence" value="ECO:0007669"/>
    <property type="project" value="InterPro"/>
</dbReference>
<keyword evidence="2" id="KW-1133">Transmembrane helix</keyword>
<feature type="transmembrane region" description="Helical" evidence="2">
    <location>
        <begin position="445"/>
        <end position="464"/>
    </location>
</feature>
<dbReference type="InterPro" id="IPR002528">
    <property type="entry name" value="MATE_fam"/>
</dbReference>
<keyword evidence="2" id="KW-0812">Transmembrane</keyword>
<accession>A0A660KNG4</accession>
<evidence type="ECO:0000313" key="3">
    <source>
        <dbReference type="EMBL" id="KAE8037364.1"/>
    </source>
</evidence>
<dbReference type="AlphaFoldDB" id="A0A660KNG4"/>
<proteinExistence type="inferred from homology"/>
<dbReference type="GO" id="GO:0016020">
    <property type="term" value="C:membrane"/>
    <property type="evidence" value="ECO:0007669"/>
    <property type="project" value="InterPro"/>
</dbReference>
<feature type="transmembrane region" description="Helical" evidence="2">
    <location>
        <begin position="239"/>
        <end position="257"/>
    </location>
</feature>
<protein>
    <recommendedName>
        <fullName evidence="2">Protein DETOXIFICATION</fullName>
    </recommendedName>
    <alternativeName>
        <fullName evidence="2">Multidrug and toxic compound extrusion protein</fullName>
    </alternativeName>
</protein>
<keyword evidence="4" id="KW-1185">Reference proteome</keyword>
<organism evidence="3 4">
    <name type="scientific">Carpinus fangiana</name>
    <dbReference type="NCBI Taxonomy" id="176857"/>
    <lineage>
        <taxon>Eukaryota</taxon>
        <taxon>Viridiplantae</taxon>
        <taxon>Streptophyta</taxon>
        <taxon>Embryophyta</taxon>
        <taxon>Tracheophyta</taxon>
        <taxon>Spermatophyta</taxon>
        <taxon>Magnoliopsida</taxon>
        <taxon>eudicotyledons</taxon>
        <taxon>Gunneridae</taxon>
        <taxon>Pentapetalae</taxon>
        <taxon>rosids</taxon>
        <taxon>fabids</taxon>
        <taxon>Fagales</taxon>
        <taxon>Betulaceae</taxon>
        <taxon>Carpinus</taxon>
    </lineage>
</organism>